<dbReference type="Proteomes" id="UP000033874">
    <property type="component" value="Unassembled WGS sequence"/>
</dbReference>
<keyword evidence="3" id="KW-0238">DNA-binding</keyword>
<feature type="coiled-coil region" evidence="5">
    <location>
        <begin position="61"/>
        <end position="88"/>
    </location>
</feature>
<dbReference type="InterPro" id="IPR036390">
    <property type="entry name" value="WH_DNA-bd_sf"/>
</dbReference>
<protein>
    <submittedName>
        <fullName evidence="7">LysR family transcriptional regulator</fullName>
    </submittedName>
</protein>
<evidence type="ECO:0000256" key="5">
    <source>
        <dbReference type="SAM" id="Coils"/>
    </source>
</evidence>
<dbReference type="PROSITE" id="PS50931">
    <property type="entry name" value="HTH_LYSR"/>
    <property type="match status" value="1"/>
</dbReference>
<dbReference type="InterPro" id="IPR058163">
    <property type="entry name" value="LysR-type_TF_proteobact-type"/>
</dbReference>
<sequence length="307" mass="33648">MMDPDYDLFATIVDEGGMAAAGRRLNISPAMVSKRLVRLEDRLGTRLIHRTTRRLALTPAGERLHEDLRDILAALDEAERRVSGTSAEAAGTLRVTAPTSFGRMHVAPWLERFLDAHPKVRMRIDLSDDYADLLATRADLAIRITADPGPGLSAHRLATNRRVLCAAPAYLQRFGTPESVADLRRHRLLAADGQLPWRLSGPAGSIAVEGVSHVRTNSSEMVRELAMAGVGIALRSLWDVSDALERGDIRQIMPDHEGSADVGLYAVHLPQSNPPLAITAFVDFLIQLYAPSPPWERSTIAPPEKQL</sequence>
<comment type="caution">
    <text evidence="7">The sequence shown here is derived from an EMBL/GenBank/DDBJ whole genome shotgun (WGS) entry which is preliminary data.</text>
</comment>
<evidence type="ECO:0000256" key="2">
    <source>
        <dbReference type="ARBA" id="ARBA00023015"/>
    </source>
</evidence>
<keyword evidence="5" id="KW-0175">Coiled coil</keyword>
<dbReference type="CDD" id="cd08422">
    <property type="entry name" value="PBP2_CrgA_like"/>
    <property type="match status" value="1"/>
</dbReference>
<dbReference type="GO" id="GO:0003677">
    <property type="term" value="F:DNA binding"/>
    <property type="evidence" value="ECO:0007669"/>
    <property type="project" value="UniProtKB-KW"/>
</dbReference>
<dbReference type="SUPFAM" id="SSF53850">
    <property type="entry name" value="Periplasmic binding protein-like II"/>
    <property type="match status" value="1"/>
</dbReference>
<dbReference type="PANTHER" id="PTHR30537:SF5">
    <property type="entry name" value="HTH-TYPE TRANSCRIPTIONAL ACTIVATOR TTDR-RELATED"/>
    <property type="match status" value="1"/>
</dbReference>
<evidence type="ECO:0000256" key="4">
    <source>
        <dbReference type="ARBA" id="ARBA00023163"/>
    </source>
</evidence>
<reference evidence="7 8" key="1">
    <citation type="submission" date="2015-04" db="EMBL/GenBank/DDBJ databases">
        <title>Genome sequence of aromatic hydrocarbons-degrading Sphingobium chungbukense DJ77.</title>
        <authorList>
            <person name="Kim Y.-C."/>
            <person name="Chae J.-C."/>
        </authorList>
    </citation>
    <scope>NUCLEOTIDE SEQUENCE [LARGE SCALE GENOMIC DNA]</scope>
    <source>
        <strain evidence="7 8">DJ77</strain>
    </source>
</reference>
<evidence type="ECO:0000259" key="6">
    <source>
        <dbReference type="PROSITE" id="PS50931"/>
    </source>
</evidence>
<dbReference type="Gene3D" id="3.40.190.290">
    <property type="match status" value="1"/>
</dbReference>
<feature type="domain" description="HTH lysR-type" evidence="6">
    <location>
        <begin position="9"/>
        <end position="58"/>
    </location>
</feature>
<dbReference type="RefSeq" id="WP_046762763.1">
    <property type="nucleotide sequence ID" value="NZ_LBIC01000003.1"/>
</dbReference>
<dbReference type="Pfam" id="PF03466">
    <property type="entry name" value="LysR_substrate"/>
    <property type="match status" value="1"/>
</dbReference>
<proteinExistence type="inferred from homology"/>
<gene>
    <name evidence="7" type="ORF">YP76_06270</name>
</gene>
<dbReference type="InterPro" id="IPR036388">
    <property type="entry name" value="WH-like_DNA-bd_sf"/>
</dbReference>
<keyword evidence="2" id="KW-0805">Transcription regulation</keyword>
<evidence type="ECO:0000256" key="1">
    <source>
        <dbReference type="ARBA" id="ARBA00009437"/>
    </source>
</evidence>
<organism evidence="7 8">
    <name type="scientific">Sphingobium chungbukense</name>
    <dbReference type="NCBI Taxonomy" id="56193"/>
    <lineage>
        <taxon>Bacteria</taxon>
        <taxon>Pseudomonadati</taxon>
        <taxon>Pseudomonadota</taxon>
        <taxon>Alphaproteobacteria</taxon>
        <taxon>Sphingomonadales</taxon>
        <taxon>Sphingomonadaceae</taxon>
        <taxon>Sphingobium</taxon>
    </lineage>
</organism>
<dbReference type="EMBL" id="LBIC01000003">
    <property type="protein sequence ID" value="KKW92548.1"/>
    <property type="molecule type" value="Genomic_DNA"/>
</dbReference>
<name>A0A0M3ARK9_9SPHN</name>
<accession>A0A0M3ARK9</accession>
<dbReference type="PATRIC" id="fig|56193.3.peg.1300"/>
<dbReference type="FunFam" id="1.10.10.10:FF:000001">
    <property type="entry name" value="LysR family transcriptional regulator"/>
    <property type="match status" value="1"/>
</dbReference>
<dbReference type="InterPro" id="IPR005119">
    <property type="entry name" value="LysR_subst-bd"/>
</dbReference>
<keyword evidence="8" id="KW-1185">Reference proteome</keyword>
<keyword evidence="4" id="KW-0804">Transcription</keyword>
<dbReference type="SUPFAM" id="SSF46785">
    <property type="entry name" value="Winged helix' DNA-binding domain"/>
    <property type="match status" value="1"/>
</dbReference>
<dbReference type="InterPro" id="IPR000847">
    <property type="entry name" value="LysR_HTH_N"/>
</dbReference>
<comment type="similarity">
    <text evidence="1">Belongs to the LysR transcriptional regulatory family.</text>
</comment>
<dbReference type="PANTHER" id="PTHR30537">
    <property type="entry name" value="HTH-TYPE TRANSCRIPTIONAL REGULATOR"/>
    <property type="match status" value="1"/>
</dbReference>
<dbReference type="Pfam" id="PF00126">
    <property type="entry name" value="HTH_1"/>
    <property type="match status" value="1"/>
</dbReference>
<dbReference type="STRING" id="56193.YP76_06270"/>
<evidence type="ECO:0000313" key="8">
    <source>
        <dbReference type="Proteomes" id="UP000033874"/>
    </source>
</evidence>
<evidence type="ECO:0000256" key="3">
    <source>
        <dbReference type="ARBA" id="ARBA00023125"/>
    </source>
</evidence>
<dbReference type="Gene3D" id="1.10.10.10">
    <property type="entry name" value="Winged helix-like DNA-binding domain superfamily/Winged helix DNA-binding domain"/>
    <property type="match status" value="1"/>
</dbReference>
<evidence type="ECO:0000313" key="7">
    <source>
        <dbReference type="EMBL" id="KKW92548.1"/>
    </source>
</evidence>
<dbReference type="AlphaFoldDB" id="A0A0M3ARK9"/>
<dbReference type="GO" id="GO:0003700">
    <property type="term" value="F:DNA-binding transcription factor activity"/>
    <property type="evidence" value="ECO:0007669"/>
    <property type="project" value="InterPro"/>
</dbReference>